<dbReference type="Pfam" id="PF26639">
    <property type="entry name" value="Het-6_barrel"/>
    <property type="match status" value="1"/>
</dbReference>
<reference evidence="2 3" key="1">
    <citation type="journal article" date="2014" name="BMC Genomics">
        <title>Comparative genome sequencing reveals chemotype-specific gene clusters in the toxigenic black mold Stachybotrys.</title>
        <authorList>
            <person name="Semeiks J."/>
            <person name="Borek D."/>
            <person name="Otwinowski Z."/>
            <person name="Grishin N.V."/>
        </authorList>
    </citation>
    <scope>NUCLEOTIDE SEQUENCE [LARGE SCALE GENOMIC DNA]</scope>
    <source>
        <strain evidence="3">CBS 109288 / IBT 7711</strain>
    </source>
</reference>
<organism evidence="2 3">
    <name type="scientific">Stachybotrys chartarum (strain CBS 109288 / IBT 7711)</name>
    <name type="common">Toxic black mold</name>
    <name type="synonym">Stilbospora chartarum</name>
    <dbReference type="NCBI Taxonomy" id="1280523"/>
    <lineage>
        <taxon>Eukaryota</taxon>
        <taxon>Fungi</taxon>
        <taxon>Dikarya</taxon>
        <taxon>Ascomycota</taxon>
        <taxon>Pezizomycotina</taxon>
        <taxon>Sordariomycetes</taxon>
        <taxon>Hypocreomycetidae</taxon>
        <taxon>Hypocreales</taxon>
        <taxon>Stachybotryaceae</taxon>
        <taxon>Stachybotrys</taxon>
    </lineage>
</organism>
<proteinExistence type="predicted"/>
<dbReference type="AlphaFoldDB" id="A0A084B7Q7"/>
<accession>A0A084B7Q7</accession>
<dbReference type="Pfam" id="PF06985">
    <property type="entry name" value="HET"/>
    <property type="match status" value="1"/>
</dbReference>
<feature type="domain" description="Heterokaryon incompatibility" evidence="1">
    <location>
        <begin position="55"/>
        <end position="217"/>
    </location>
</feature>
<dbReference type="PANTHER" id="PTHR24148:SF64">
    <property type="entry name" value="HETEROKARYON INCOMPATIBILITY DOMAIN-CONTAINING PROTEIN"/>
    <property type="match status" value="1"/>
</dbReference>
<dbReference type="OrthoDB" id="5153494at2759"/>
<keyword evidence="3" id="KW-1185">Reference proteome</keyword>
<evidence type="ECO:0000313" key="3">
    <source>
        <dbReference type="Proteomes" id="UP000028045"/>
    </source>
</evidence>
<sequence>MPIRVRHFSSREHPRIYRPLTNPDSIRLLVLEQGHDTEPICCQLEDVQLSAIPAYEALSYTWGDQRNKLPITCSGHSMLVTANLHSALQHLRQEDKSRVLWADALCINQADNTEKSVQVPLMGAIYSGADRVLIWLGEETADVAGALQLLPQMQRHYNKMLRFRRGLFPLLSRMLGPLSAILMHWLSPNRTHASVDWVPVVHLFRRRWFTRTWVIQEAVLARRATVHCGRVSVPWEALSDVAWGMYTVGGVAQLGGKELTRMIDSIGVIIQERNDRYRTLALRHALWPPSMVDLLIRTRLYDCGNKRDKIYGLLGMAVDKVPKEDKLKPDYTLSVDEVYRDFVVWNVVTNGSLESFSCSTHAEIAVSQPPGTRPSWVPDFANLEETLTMLPLTKRGNLTAAGDTQVRARFQTDSNTLSIWGLSVGTVHRVGKLKCLSRSHGLPRQLALAQMTTWVAECLDLAREASSSSSSTVSAGSETSRVGGPTVLGLSPERYEMFWWTMLFGHDHVSQPVSAKYGPMVQTLLEKLLYGSGAKFTRMDQLVFNTILAKAQGRRFMVTGEGRLGWVTAGAARGDAICVLYGGRVLYVLRELGSGRHQIVGDSFAHGLMEGEALEGNRAAGEAREFDLV</sequence>
<name>A0A084B7Q7_STACB</name>
<evidence type="ECO:0000313" key="2">
    <source>
        <dbReference type="EMBL" id="KEY73586.1"/>
    </source>
</evidence>
<dbReference type="InterPro" id="IPR010730">
    <property type="entry name" value="HET"/>
</dbReference>
<dbReference type="PANTHER" id="PTHR24148">
    <property type="entry name" value="ANKYRIN REPEAT DOMAIN-CONTAINING PROTEIN 39 HOMOLOG-RELATED"/>
    <property type="match status" value="1"/>
</dbReference>
<gene>
    <name evidence="2" type="ORF">S7711_09201</name>
</gene>
<dbReference type="Proteomes" id="UP000028045">
    <property type="component" value="Unassembled WGS sequence"/>
</dbReference>
<protein>
    <recommendedName>
        <fullName evidence="1">Heterokaryon incompatibility domain-containing protein</fullName>
    </recommendedName>
</protein>
<dbReference type="InterPro" id="IPR052895">
    <property type="entry name" value="HetReg/Transcr_Mod"/>
</dbReference>
<dbReference type="EMBL" id="KL647818">
    <property type="protein sequence ID" value="KEY73586.1"/>
    <property type="molecule type" value="Genomic_DNA"/>
</dbReference>
<dbReference type="HOGENOM" id="CLU_004184_7_2_1"/>
<evidence type="ECO:0000259" key="1">
    <source>
        <dbReference type="Pfam" id="PF06985"/>
    </source>
</evidence>